<dbReference type="PRINTS" id="PR00080">
    <property type="entry name" value="SDRFAMILY"/>
</dbReference>
<evidence type="ECO:0000259" key="4">
    <source>
        <dbReference type="SMART" id="SM00822"/>
    </source>
</evidence>
<keyword evidence="6" id="KW-1185">Reference proteome</keyword>
<dbReference type="PANTHER" id="PTHR24321:SF8">
    <property type="entry name" value="ESTRADIOL 17-BETA-DEHYDROGENASE 8-RELATED"/>
    <property type="match status" value="1"/>
</dbReference>
<organism evidence="5 6">
    <name type="scientific">Carboxydichorda subterranea</name>
    <dbReference type="NCBI Taxonomy" id="3109565"/>
    <lineage>
        <taxon>Bacteria</taxon>
        <taxon>Bacillati</taxon>
        <taxon>Bacillota</taxon>
        <taxon>Limnochordia</taxon>
        <taxon>Limnochordales</taxon>
        <taxon>Geochordaceae</taxon>
        <taxon>Carboxydichorda</taxon>
    </lineage>
</organism>
<dbReference type="NCBIfam" id="NF009466">
    <property type="entry name" value="PRK12826.1-2"/>
    <property type="match status" value="1"/>
</dbReference>
<dbReference type="RefSeq" id="WP_324715425.1">
    <property type="nucleotide sequence ID" value="NZ_CP141615.1"/>
</dbReference>
<dbReference type="EMBL" id="CP141615">
    <property type="protein sequence ID" value="WRP16152.1"/>
    <property type="molecule type" value="Genomic_DNA"/>
</dbReference>
<dbReference type="Pfam" id="PF13561">
    <property type="entry name" value="adh_short_C2"/>
    <property type="match status" value="1"/>
</dbReference>
<evidence type="ECO:0000313" key="6">
    <source>
        <dbReference type="Proteomes" id="UP001332192"/>
    </source>
</evidence>
<reference evidence="5 6" key="1">
    <citation type="journal article" date="2024" name="Front. Microbiol.">
        <title>Novel thermophilic genera Geochorda gen. nov. and Carboxydochorda gen. nov. from the deep terrestrial subsurface reveal the ecophysiological diversity in the class Limnochordia.</title>
        <authorList>
            <person name="Karnachuk O.V."/>
            <person name="Lukina A.P."/>
            <person name="Avakyan M.R."/>
            <person name="Kadnikov V.V."/>
            <person name="Begmatov S."/>
            <person name="Beletsky A.V."/>
            <person name="Vlasova K.G."/>
            <person name="Novikov A.A."/>
            <person name="Shcherbakova V.A."/>
            <person name="Mardanov A.V."/>
            <person name="Ravin N.V."/>
        </authorList>
    </citation>
    <scope>NUCLEOTIDE SEQUENCE [LARGE SCALE GENOMIC DNA]</scope>
    <source>
        <strain evidence="5 6">L945</strain>
    </source>
</reference>
<proteinExistence type="inferred from homology"/>
<dbReference type="SMART" id="SM00822">
    <property type="entry name" value="PKS_KR"/>
    <property type="match status" value="1"/>
</dbReference>
<dbReference type="CDD" id="cd05233">
    <property type="entry name" value="SDR_c"/>
    <property type="match status" value="1"/>
</dbReference>
<dbReference type="Proteomes" id="UP001332192">
    <property type="component" value="Chromosome"/>
</dbReference>
<dbReference type="NCBIfam" id="NF005559">
    <property type="entry name" value="PRK07231.1"/>
    <property type="match status" value="1"/>
</dbReference>
<dbReference type="PRINTS" id="PR00081">
    <property type="entry name" value="GDHRDH"/>
</dbReference>
<protein>
    <submittedName>
        <fullName evidence="5">SDR family NAD(P)-dependent oxidoreductase</fullName>
    </submittedName>
</protein>
<dbReference type="Gene3D" id="3.40.50.720">
    <property type="entry name" value="NAD(P)-binding Rossmann-like Domain"/>
    <property type="match status" value="1"/>
</dbReference>
<comment type="similarity">
    <text evidence="1">Belongs to the short-chain dehydrogenases/reductases (SDR) family.</text>
</comment>
<evidence type="ECO:0000256" key="3">
    <source>
        <dbReference type="ARBA" id="ARBA00023027"/>
    </source>
</evidence>
<dbReference type="InterPro" id="IPR057326">
    <property type="entry name" value="KR_dom"/>
</dbReference>
<dbReference type="PANTHER" id="PTHR24321">
    <property type="entry name" value="DEHYDROGENASES, SHORT CHAIN"/>
    <property type="match status" value="1"/>
</dbReference>
<keyword evidence="2" id="KW-0560">Oxidoreductase</keyword>
<keyword evidence="3" id="KW-0520">NAD</keyword>
<gene>
    <name evidence="5" type="ORF">U7230_08525</name>
</gene>
<accession>A0ABZ1BTK9</accession>
<dbReference type="SUPFAM" id="SSF51735">
    <property type="entry name" value="NAD(P)-binding Rossmann-fold domains"/>
    <property type="match status" value="1"/>
</dbReference>
<sequence length="259" mass="26957">MATYRRSGGRLDSKVALITGAASGMGEAAARLFAGEGAAVVACDVQPGGESVAEAIRGAGGKALFVRVDVMQPEAVEDAVHRALEQWGTLDAVVHFAGTAMPGTPLESISDETWRRVIDVNLTGTFYVCRAVVPVMKARRRGSIVNVASIAGVRARPGLSAYCAAKGGVIMLTRSLALELAPFGVRVNALLPGPTDTPMLPRFVPGLSPEEGRQRFVESVPLGRLAQPDEIARAALFLASDDASFVTGECLGVDGGRGI</sequence>
<dbReference type="InterPro" id="IPR020904">
    <property type="entry name" value="Sc_DH/Rdtase_CS"/>
</dbReference>
<dbReference type="InterPro" id="IPR002347">
    <property type="entry name" value="SDR_fam"/>
</dbReference>
<feature type="domain" description="Ketoreductase" evidence="4">
    <location>
        <begin position="14"/>
        <end position="197"/>
    </location>
</feature>
<evidence type="ECO:0000256" key="1">
    <source>
        <dbReference type="ARBA" id="ARBA00006484"/>
    </source>
</evidence>
<name>A0ABZ1BTK9_9FIRM</name>
<dbReference type="PROSITE" id="PS00061">
    <property type="entry name" value="ADH_SHORT"/>
    <property type="match status" value="1"/>
</dbReference>
<dbReference type="InterPro" id="IPR036291">
    <property type="entry name" value="NAD(P)-bd_dom_sf"/>
</dbReference>
<evidence type="ECO:0000256" key="2">
    <source>
        <dbReference type="ARBA" id="ARBA00023002"/>
    </source>
</evidence>
<evidence type="ECO:0000313" key="5">
    <source>
        <dbReference type="EMBL" id="WRP16152.1"/>
    </source>
</evidence>